<evidence type="ECO:0000256" key="4">
    <source>
        <dbReference type="ARBA" id="ARBA00022723"/>
    </source>
</evidence>
<evidence type="ECO:0000256" key="8">
    <source>
        <dbReference type="ARBA" id="ARBA00022833"/>
    </source>
</evidence>
<protein>
    <recommendedName>
        <fullName evidence="15">Formamidopyrimidine-DNA glycosylase</fullName>
        <shortName evidence="15">Fapy-DNA glycosylase</shortName>
        <ecNumber evidence="15">3.2.2.23</ecNumber>
    </recommendedName>
    <alternativeName>
        <fullName evidence="15">DNA-(apurinic or apyrimidinic site) lyase MutM</fullName>
        <shortName evidence="15">AP lyase MutM</shortName>
        <ecNumber evidence="15">4.2.99.18</ecNumber>
    </alternativeName>
</protein>
<gene>
    <name evidence="15" type="primary">mutM</name>
    <name evidence="15" type="synonym">fpg</name>
    <name evidence="18" type="ORF">A5892_18685</name>
</gene>
<keyword evidence="7 15" id="KW-0378">Hydrolase</keyword>
<dbReference type="InterPro" id="IPR035937">
    <property type="entry name" value="FPG_N"/>
</dbReference>
<dbReference type="PROSITE" id="PS51068">
    <property type="entry name" value="FPG_CAT"/>
    <property type="match status" value="1"/>
</dbReference>
<evidence type="ECO:0000259" key="16">
    <source>
        <dbReference type="PROSITE" id="PS51066"/>
    </source>
</evidence>
<evidence type="ECO:0000313" key="19">
    <source>
        <dbReference type="Proteomes" id="UP000077875"/>
    </source>
</evidence>
<dbReference type="EC" id="4.2.99.18" evidence="15"/>
<dbReference type="PROSITE" id="PS51066">
    <property type="entry name" value="ZF_FPG_2"/>
    <property type="match status" value="1"/>
</dbReference>
<sequence length="271" mass="30103">MPELPEVETTRRGIAPFVENERIEEVTVRESRLRSPVPADLAERVVGERVGSIMRRAKYLLLPVGGGHLLWHLGMSGSLRLTRGQDAPKRHDHIELRMSSGWLLRYHDPRRFGALDFITGDPLADRRLIRLGPEPLSDDFDGDRLHRLSRGKRAAVKTFIMDNAVVVGVGNIYAAEALFIAGIDPRRAAGRISLERYRLLCVAIKQVLAAAIEQGGTTLRDFVSGQGEPGYFAQRLNVYGRAGEPCRRCAAPLLQVTLGQRASVFCATCQR</sequence>
<name>A0A172YJ92_9GAMM</name>
<evidence type="ECO:0000256" key="5">
    <source>
        <dbReference type="ARBA" id="ARBA00022763"/>
    </source>
</evidence>
<keyword evidence="6 15" id="KW-0863">Zinc-finger</keyword>
<proteinExistence type="inferred from homology"/>
<dbReference type="STRING" id="376489.A5892_18685"/>
<reference evidence="18 19" key="1">
    <citation type="submission" date="2016-04" db="EMBL/GenBank/DDBJ databases">
        <title>Complete Genome Sequence of Halotalea alkalilenta IHB B 13600.</title>
        <authorList>
            <person name="Swarnkar M.K."/>
            <person name="Sharma A."/>
            <person name="Kaushal K."/>
            <person name="Soni R."/>
            <person name="Rana S."/>
            <person name="Singh A.K."/>
            <person name="Gulati A."/>
        </authorList>
    </citation>
    <scope>NUCLEOTIDE SEQUENCE [LARGE SCALE GENOMIC DNA]</scope>
    <source>
        <strain evidence="18 19">IHB B 13600</strain>
    </source>
</reference>
<dbReference type="EC" id="3.2.2.23" evidence="15"/>
<evidence type="ECO:0000256" key="13">
    <source>
        <dbReference type="ARBA" id="ARBA00023295"/>
    </source>
</evidence>
<keyword evidence="10 15" id="KW-0234">DNA repair</keyword>
<keyword evidence="19" id="KW-1185">Reference proteome</keyword>
<evidence type="ECO:0000256" key="10">
    <source>
        <dbReference type="ARBA" id="ARBA00023204"/>
    </source>
</evidence>
<organism evidence="18 19">
    <name type="scientific">Halotalea alkalilenta</name>
    <dbReference type="NCBI Taxonomy" id="376489"/>
    <lineage>
        <taxon>Bacteria</taxon>
        <taxon>Pseudomonadati</taxon>
        <taxon>Pseudomonadota</taxon>
        <taxon>Gammaproteobacteria</taxon>
        <taxon>Oceanospirillales</taxon>
        <taxon>Halomonadaceae</taxon>
        <taxon>Halotalea</taxon>
    </lineage>
</organism>
<dbReference type="NCBIfam" id="NF002211">
    <property type="entry name" value="PRK01103.1"/>
    <property type="match status" value="1"/>
</dbReference>
<evidence type="ECO:0000259" key="17">
    <source>
        <dbReference type="PROSITE" id="PS51068"/>
    </source>
</evidence>
<dbReference type="EMBL" id="CP015243">
    <property type="protein sequence ID" value="ANF59232.1"/>
    <property type="molecule type" value="Genomic_DNA"/>
</dbReference>
<evidence type="ECO:0000256" key="12">
    <source>
        <dbReference type="ARBA" id="ARBA00023268"/>
    </source>
</evidence>
<feature type="binding site" evidence="15">
    <location>
        <position position="110"/>
    </location>
    <ligand>
        <name>DNA</name>
        <dbReference type="ChEBI" id="CHEBI:16991"/>
    </ligand>
</feature>
<dbReference type="RefSeq" id="WP_064124074.1">
    <property type="nucleotide sequence ID" value="NZ_CP015243.1"/>
</dbReference>
<keyword evidence="13 15" id="KW-0326">Glycosidase</keyword>
<evidence type="ECO:0000256" key="14">
    <source>
        <dbReference type="ARBA" id="ARBA00044632"/>
    </source>
</evidence>
<feature type="active site" description="Schiff-base intermediate with DNA" evidence="15">
    <location>
        <position position="2"/>
    </location>
</feature>
<evidence type="ECO:0000256" key="2">
    <source>
        <dbReference type="ARBA" id="ARBA00009409"/>
    </source>
</evidence>
<dbReference type="Proteomes" id="UP000077875">
    <property type="component" value="Chromosome"/>
</dbReference>
<dbReference type="FunFam" id="3.20.190.10:FF:000001">
    <property type="entry name" value="Formamidopyrimidine-DNA glycosylase"/>
    <property type="match status" value="1"/>
</dbReference>
<feature type="active site" description="Proton donor; for beta-elimination activity" evidence="15">
    <location>
        <position position="58"/>
    </location>
</feature>
<dbReference type="KEGG" id="haa:A5892_18685"/>
<accession>A0A172YJ92</accession>
<evidence type="ECO:0000256" key="3">
    <source>
        <dbReference type="ARBA" id="ARBA00011245"/>
    </source>
</evidence>
<keyword evidence="9 15" id="KW-0238">DNA-binding</keyword>
<dbReference type="SUPFAM" id="SSF57716">
    <property type="entry name" value="Glucocorticoid receptor-like (DNA-binding domain)"/>
    <property type="match status" value="1"/>
</dbReference>
<keyword evidence="5 15" id="KW-0227">DNA damage</keyword>
<feature type="active site" description="Proton donor" evidence="15">
    <location>
        <position position="3"/>
    </location>
</feature>
<dbReference type="InterPro" id="IPR015886">
    <property type="entry name" value="H2TH_FPG"/>
</dbReference>
<dbReference type="Gene3D" id="1.10.8.50">
    <property type="match status" value="1"/>
</dbReference>
<dbReference type="InterPro" id="IPR010663">
    <property type="entry name" value="Znf_FPG/IleRS"/>
</dbReference>
<feature type="binding site" evidence="15">
    <location>
        <position position="91"/>
    </location>
    <ligand>
        <name>DNA</name>
        <dbReference type="ChEBI" id="CHEBI:16991"/>
    </ligand>
</feature>
<dbReference type="PANTHER" id="PTHR22993">
    <property type="entry name" value="FORMAMIDOPYRIMIDINE-DNA GLYCOSYLASE"/>
    <property type="match status" value="1"/>
</dbReference>
<dbReference type="PANTHER" id="PTHR22993:SF9">
    <property type="entry name" value="FORMAMIDOPYRIMIDINE-DNA GLYCOSYLASE"/>
    <property type="match status" value="1"/>
</dbReference>
<comment type="subunit">
    <text evidence="3 15">Monomer.</text>
</comment>
<evidence type="ECO:0000256" key="6">
    <source>
        <dbReference type="ARBA" id="ARBA00022771"/>
    </source>
</evidence>
<evidence type="ECO:0000256" key="7">
    <source>
        <dbReference type="ARBA" id="ARBA00022801"/>
    </source>
</evidence>
<evidence type="ECO:0000256" key="9">
    <source>
        <dbReference type="ARBA" id="ARBA00023125"/>
    </source>
</evidence>
<keyword evidence="4 15" id="KW-0479">Metal-binding</keyword>
<dbReference type="NCBIfam" id="TIGR00577">
    <property type="entry name" value="fpg"/>
    <property type="match status" value="1"/>
</dbReference>
<evidence type="ECO:0000256" key="1">
    <source>
        <dbReference type="ARBA" id="ARBA00001668"/>
    </source>
</evidence>
<comment type="cofactor">
    <cofactor evidence="15">
        <name>Zn(2+)</name>
        <dbReference type="ChEBI" id="CHEBI:29105"/>
    </cofactor>
    <text evidence="15">Binds 1 zinc ion per subunit.</text>
</comment>
<comment type="function">
    <text evidence="15">Involved in base excision repair of DNA damaged by oxidation or by mutagenic agents. Acts as DNA glycosylase that recognizes and removes damaged bases. Has a preference for oxidized purines, such as 7,8-dihydro-8-oxoguanine (8-oxoG). Has AP (apurinic/apyrimidinic) lyase activity and introduces nicks in the DNA strand. Cleaves the DNA backbone by beta-delta elimination to generate a single-strand break at the site of the removed base with both 3'- and 5'-phosphates.</text>
</comment>
<dbReference type="PROSITE" id="PS01242">
    <property type="entry name" value="ZF_FPG_1"/>
    <property type="match status" value="1"/>
</dbReference>
<feature type="binding site" evidence="15">
    <location>
        <position position="152"/>
    </location>
    <ligand>
        <name>DNA</name>
        <dbReference type="ChEBI" id="CHEBI:16991"/>
    </ligand>
</feature>
<evidence type="ECO:0000256" key="11">
    <source>
        <dbReference type="ARBA" id="ARBA00023239"/>
    </source>
</evidence>
<dbReference type="Pfam" id="PF06831">
    <property type="entry name" value="H2TH"/>
    <property type="match status" value="1"/>
</dbReference>
<comment type="catalytic activity">
    <reaction evidence="14 15">
        <text>2'-deoxyribonucleotide-(2'-deoxyribose 5'-phosphate)-2'-deoxyribonucleotide-DNA = a 3'-end 2'-deoxyribonucleotide-(2,3-dehydro-2,3-deoxyribose 5'-phosphate)-DNA + a 5'-end 5'-phospho-2'-deoxyribonucleoside-DNA + H(+)</text>
        <dbReference type="Rhea" id="RHEA:66592"/>
        <dbReference type="Rhea" id="RHEA-COMP:13180"/>
        <dbReference type="Rhea" id="RHEA-COMP:16897"/>
        <dbReference type="Rhea" id="RHEA-COMP:17067"/>
        <dbReference type="ChEBI" id="CHEBI:15378"/>
        <dbReference type="ChEBI" id="CHEBI:136412"/>
        <dbReference type="ChEBI" id="CHEBI:157695"/>
        <dbReference type="ChEBI" id="CHEBI:167181"/>
        <dbReference type="EC" id="4.2.99.18"/>
    </reaction>
</comment>
<dbReference type="AlphaFoldDB" id="A0A172YJ92"/>
<dbReference type="Pfam" id="PF01149">
    <property type="entry name" value="Fapy_DNA_glyco"/>
    <property type="match status" value="1"/>
</dbReference>
<comment type="similarity">
    <text evidence="2 15">Belongs to the FPG family.</text>
</comment>
<dbReference type="SUPFAM" id="SSF46946">
    <property type="entry name" value="S13-like H2TH domain"/>
    <property type="match status" value="1"/>
</dbReference>
<feature type="domain" description="Formamidopyrimidine-DNA glycosylase catalytic" evidence="17">
    <location>
        <begin position="2"/>
        <end position="113"/>
    </location>
</feature>
<dbReference type="GO" id="GO:0008270">
    <property type="term" value="F:zinc ion binding"/>
    <property type="evidence" value="ECO:0007669"/>
    <property type="project" value="UniProtKB-UniRule"/>
</dbReference>
<evidence type="ECO:0000313" key="18">
    <source>
        <dbReference type="EMBL" id="ANF59232.1"/>
    </source>
</evidence>
<keyword evidence="8 15" id="KW-0862">Zinc</keyword>
<dbReference type="GO" id="GO:0003684">
    <property type="term" value="F:damaged DNA binding"/>
    <property type="evidence" value="ECO:0007669"/>
    <property type="project" value="InterPro"/>
</dbReference>
<dbReference type="GO" id="GO:0140078">
    <property type="term" value="F:class I DNA-(apurinic or apyrimidinic site) endonuclease activity"/>
    <property type="evidence" value="ECO:0007669"/>
    <property type="project" value="UniProtKB-EC"/>
</dbReference>
<dbReference type="GO" id="GO:0034039">
    <property type="term" value="F:8-oxo-7,8-dihydroguanine DNA N-glycosylase activity"/>
    <property type="evidence" value="ECO:0007669"/>
    <property type="project" value="TreeGrafter"/>
</dbReference>
<dbReference type="InterPro" id="IPR012319">
    <property type="entry name" value="FPG_cat"/>
</dbReference>
<dbReference type="Pfam" id="PF06827">
    <property type="entry name" value="zf-FPG_IleRS"/>
    <property type="match status" value="1"/>
</dbReference>
<feature type="domain" description="FPG-type" evidence="16">
    <location>
        <begin position="237"/>
        <end position="271"/>
    </location>
</feature>
<dbReference type="CDD" id="cd08966">
    <property type="entry name" value="EcFpg-like_N"/>
    <property type="match status" value="1"/>
</dbReference>
<dbReference type="HAMAP" id="MF_00103">
    <property type="entry name" value="Fapy_DNA_glycosyl"/>
    <property type="match status" value="1"/>
</dbReference>
<dbReference type="InterPro" id="IPR010979">
    <property type="entry name" value="Ribosomal_uS13-like_H2TH"/>
</dbReference>
<dbReference type="SMART" id="SM00898">
    <property type="entry name" value="Fapy_DNA_glyco"/>
    <property type="match status" value="1"/>
</dbReference>
<dbReference type="GO" id="GO:0006284">
    <property type="term" value="P:base-excision repair"/>
    <property type="evidence" value="ECO:0007669"/>
    <property type="project" value="InterPro"/>
</dbReference>
<keyword evidence="12 15" id="KW-0511">Multifunctional enzyme</keyword>
<keyword evidence="11 15" id="KW-0456">Lyase</keyword>
<evidence type="ECO:0000256" key="15">
    <source>
        <dbReference type="HAMAP-Rule" id="MF_00103"/>
    </source>
</evidence>
<comment type="catalytic activity">
    <reaction evidence="1 15">
        <text>Hydrolysis of DNA containing ring-opened 7-methylguanine residues, releasing 2,6-diamino-4-hydroxy-5-(N-methyl)formamidopyrimidine.</text>
        <dbReference type="EC" id="3.2.2.23"/>
    </reaction>
</comment>
<dbReference type="InterPro" id="IPR020629">
    <property type="entry name" value="FPG_Glyclase"/>
</dbReference>
<dbReference type="SMART" id="SM01232">
    <property type="entry name" value="H2TH"/>
    <property type="match status" value="1"/>
</dbReference>
<dbReference type="Gene3D" id="3.20.190.10">
    <property type="entry name" value="MutM-like, N-terminal"/>
    <property type="match status" value="1"/>
</dbReference>
<dbReference type="InterPro" id="IPR015887">
    <property type="entry name" value="DNA_glyclase_Znf_dom_DNA_BS"/>
</dbReference>
<feature type="active site" description="Proton donor; for delta-elimination activity" evidence="15">
    <location>
        <position position="261"/>
    </location>
</feature>
<dbReference type="SUPFAM" id="SSF81624">
    <property type="entry name" value="N-terminal domain of MutM-like DNA repair proteins"/>
    <property type="match status" value="1"/>
</dbReference>
<dbReference type="InterPro" id="IPR000214">
    <property type="entry name" value="Znf_DNA_glyclase/AP_lyase"/>
</dbReference>
<dbReference type="FunFam" id="1.10.8.50:FF:000003">
    <property type="entry name" value="Formamidopyrimidine-DNA glycosylase"/>
    <property type="match status" value="1"/>
</dbReference>